<dbReference type="Pfam" id="PF00211">
    <property type="entry name" value="Guanylate_cyc"/>
    <property type="match status" value="1"/>
</dbReference>
<comment type="subcellular location">
    <subcellularLocation>
        <location evidence="1">Membrane</location>
    </subcellularLocation>
</comment>
<dbReference type="Gene3D" id="1.25.40.10">
    <property type="entry name" value="Tetratricopeptide repeat domain"/>
    <property type="match status" value="2"/>
</dbReference>
<evidence type="ECO:0000256" key="2">
    <source>
        <dbReference type="ARBA" id="ARBA00022692"/>
    </source>
</evidence>
<dbReference type="InterPro" id="IPR001054">
    <property type="entry name" value="A/G_cyclase"/>
</dbReference>
<dbReference type="SMART" id="SM00044">
    <property type="entry name" value="CYCc"/>
    <property type="match status" value="1"/>
</dbReference>
<evidence type="ECO:0000313" key="12">
    <source>
        <dbReference type="Proteomes" id="UP001491349"/>
    </source>
</evidence>
<dbReference type="Gene3D" id="3.30.70.1230">
    <property type="entry name" value="Nucleotide cyclase"/>
    <property type="match status" value="1"/>
</dbReference>
<gene>
    <name evidence="11" type="ORF">WMW71_06460</name>
</gene>
<keyword evidence="5 9" id="KW-0472">Membrane</keyword>
<dbReference type="EMBL" id="JBBPCB010000003">
    <property type="protein sequence ID" value="MEK8179980.1"/>
    <property type="molecule type" value="Genomic_DNA"/>
</dbReference>
<name>A0ABU9E006_9FLAO</name>
<dbReference type="Proteomes" id="UP001491349">
    <property type="component" value="Unassembled WGS sequence"/>
</dbReference>
<organism evidence="11 12">
    <name type="scientific">Flavobacterium buctense</name>
    <dbReference type="NCBI Taxonomy" id="1648146"/>
    <lineage>
        <taxon>Bacteria</taxon>
        <taxon>Pseudomonadati</taxon>
        <taxon>Bacteroidota</taxon>
        <taxon>Flavobacteriia</taxon>
        <taxon>Flavobacteriales</taxon>
        <taxon>Flavobacteriaceae</taxon>
        <taxon>Flavobacterium</taxon>
    </lineage>
</organism>
<dbReference type="CDD" id="cd07302">
    <property type="entry name" value="CHD"/>
    <property type="match status" value="1"/>
</dbReference>
<dbReference type="PROSITE" id="PS00452">
    <property type="entry name" value="GUANYLATE_CYCLASE_1"/>
    <property type="match status" value="1"/>
</dbReference>
<evidence type="ECO:0000256" key="5">
    <source>
        <dbReference type="ARBA" id="ARBA00023136"/>
    </source>
</evidence>
<proteinExistence type="inferred from homology"/>
<evidence type="ECO:0000256" key="6">
    <source>
        <dbReference type="ARBA" id="ARBA00023239"/>
    </source>
</evidence>
<dbReference type="SUPFAM" id="SSF55073">
    <property type="entry name" value="Nucleotide cyclase"/>
    <property type="match status" value="1"/>
</dbReference>
<keyword evidence="7" id="KW-0802">TPR repeat</keyword>
<sequence length="564" mass="64205">MELLRNLSFNEVNNSALGMKYADELIALSKAEKNYLYLHRGYYQKGNKLRLAGDLDVALSAFFKSTNAAEKANYTPGLGTAYSAIADVYSVMGNTKNAEIYYNKAVRILRTTDNAIVLASALINAGDQYFKTKQYKVALQYFNESGAIFKKNDYIIGFAYSLGNIGMVYAEQGKNNLAMENMRKAIVILEDLKDYYAISDYLIHMSDIYVKQNDTKTALSYAKRSLDLAQKYGLKDQVSTSNLKLSQLYEKVGNTAESLKHYKDHITYRDSVTNLESVQKIADLRTNYEVSQKQVQVNLLKKDKEIQQLRVKRQRNLIYVTASTLLFIIFLAFGLYRRNKFIQKTKAIIEEEKNRSDTLLLNILPEETAQELKQSGKVAAKKFESVTVLFTDFKGFTDYAKDLSPEKLVESVDYYFSKFDTIMEKYDLEKIKTVGDSYMCAAGLPFETTDHAHKMVLAAIEIAEFVKESLAMQTQDQTRFEIRIGINSGPIVAGVVGSKKFAYDIWGDAVNIASRMESCSEPGRINVSEYTYELIKDQFHCEYRGEIEVKHKGMMKMYFVNGPK</sequence>
<dbReference type="PANTHER" id="PTHR11920:SF335">
    <property type="entry name" value="GUANYLATE CYCLASE"/>
    <property type="match status" value="1"/>
</dbReference>
<dbReference type="Pfam" id="PF13424">
    <property type="entry name" value="TPR_12"/>
    <property type="match status" value="2"/>
</dbReference>
<feature type="repeat" description="TPR" evidence="7">
    <location>
        <begin position="119"/>
        <end position="152"/>
    </location>
</feature>
<keyword evidence="12" id="KW-1185">Reference proteome</keyword>
<feature type="transmembrane region" description="Helical" evidence="9">
    <location>
        <begin position="317"/>
        <end position="336"/>
    </location>
</feature>
<keyword evidence="4 9" id="KW-1133">Transmembrane helix</keyword>
<dbReference type="RefSeq" id="WP_341431990.1">
    <property type="nucleotide sequence ID" value="NZ_JBBPCB010000003.1"/>
</dbReference>
<dbReference type="PROSITE" id="PS50005">
    <property type="entry name" value="TPR"/>
    <property type="match status" value="1"/>
</dbReference>
<dbReference type="PROSITE" id="PS50125">
    <property type="entry name" value="GUANYLATE_CYCLASE_2"/>
    <property type="match status" value="1"/>
</dbReference>
<dbReference type="InterPro" id="IPR018297">
    <property type="entry name" value="A/G_cyclase_CS"/>
</dbReference>
<reference evidence="11 12" key="1">
    <citation type="submission" date="2024-04" db="EMBL/GenBank/DDBJ databases">
        <title>draft genome sequnece of Flavobacterium buctense JCM 30750.</title>
        <authorList>
            <person name="Kim D.-U."/>
        </authorList>
    </citation>
    <scope>NUCLEOTIDE SEQUENCE [LARGE SCALE GENOMIC DNA]</scope>
    <source>
        <strain evidence="11 12">JCM 30750</strain>
    </source>
</reference>
<evidence type="ECO:0000259" key="10">
    <source>
        <dbReference type="PROSITE" id="PS50125"/>
    </source>
</evidence>
<evidence type="ECO:0000313" key="11">
    <source>
        <dbReference type="EMBL" id="MEK8179980.1"/>
    </source>
</evidence>
<comment type="caution">
    <text evidence="11">The sequence shown here is derived from an EMBL/GenBank/DDBJ whole genome shotgun (WGS) entry which is preliminary data.</text>
</comment>
<dbReference type="InterPro" id="IPR029787">
    <property type="entry name" value="Nucleotide_cyclase"/>
</dbReference>
<keyword evidence="2 9" id="KW-0812">Transmembrane</keyword>
<accession>A0ABU9E006</accession>
<dbReference type="InterPro" id="IPR011990">
    <property type="entry name" value="TPR-like_helical_dom_sf"/>
</dbReference>
<evidence type="ECO:0000256" key="4">
    <source>
        <dbReference type="ARBA" id="ARBA00022989"/>
    </source>
</evidence>
<keyword evidence="6 8" id="KW-0456">Lyase</keyword>
<keyword evidence="3" id="KW-0547">Nucleotide-binding</keyword>
<evidence type="ECO:0000256" key="9">
    <source>
        <dbReference type="SAM" id="Phobius"/>
    </source>
</evidence>
<dbReference type="PANTHER" id="PTHR11920">
    <property type="entry name" value="GUANYLYL CYCLASE"/>
    <property type="match status" value="1"/>
</dbReference>
<feature type="domain" description="Guanylate cyclase" evidence="10">
    <location>
        <begin position="387"/>
        <end position="517"/>
    </location>
</feature>
<evidence type="ECO:0000256" key="1">
    <source>
        <dbReference type="ARBA" id="ARBA00004370"/>
    </source>
</evidence>
<dbReference type="SUPFAM" id="SSF48452">
    <property type="entry name" value="TPR-like"/>
    <property type="match status" value="2"/>
</dbReference>
<comment type="similarity">
    <text evidence="8">Belongs to the adenylyl cyclase class-4/guanylyl cyclase family.</text>
</comment>
<evidence type="ECO:0000256" key="8">
    <source>
        <dbReference type="RuleBase" id="RU000405"/>
    </source>
</evidence>
<dbReference type="InterPro" id="IPR019734">
    <property type="entry name" value="TPR_rpt"/>
</dbReference>
<dbReference type="SMART" id="SM00028">
    <property type="entry name" value="TPR"/>
    <property type="match status" value="6"/>
</dbReference>
<dbReference type="InterPro" id="IPR050401">
    <property type="entry name" value="Cyclic_nucleotide_synthase"/>
</dbReference>
<protein>
    <submittedName>
        <fullName evidence="11">Adenylate/guanylate cyclase domain-containing protein</fullName>
    </submittedName>
</protein>
<evidence type="ECO:0000256" key="7">
    <source>
        <dbReference type="PROSITE-ProRule" id="PRU00339"/>
    </source>
</evidence>
<evidence type="ECO:0000256" key="3">
    <source>
        <dbReference type="ARBA" id="ARBA00022741"/>
    </source>
</evidence>